<dbReference type="GO" id="GO:0046935">
    <property type="term" value="F:1-phosphatidylinositol-3-kinase regulator activity"/>
    <property type="evidence" value="ECO:0007669"/>
    <property type="project" value="InterPro"/>
</dbReference>
<comment type="caution">
    <text evidence="1">The sequence shown here is derived from an EMBL/GenBank/DDBJ whole genome shotgun (WGS) entry which is preliminary data.</text>
</comment>
<dbReference type="Pfam" id="PF10486">
    <property type="entry name" value="PI3K_1B_p101"/>
    <property type="match status" value="3"/>
</dbReference>
<dbReference type="PANTHER" id="PTHR15593:SF1">
    <property type="entry name" value="PHOSPHOINOSITIDE 3-KINASE REGULATORY SUBUNIT 6"/>
    <property type="match status" value="1"/>
</dbReference>
<dbReference type="GO" id="GO:0005944">
    <property type="term" value="C:phosphatidylinositol 3-kinase complex, class IB"/>
    <property type="evidence" value="ECO:0007669"/>
    <property type="project" value="InterPro"/>
</dbReference>
<dbReference type="AlphaFoldDB" id="A0A0N8K1L7"/>
<sequence>MLRWTLHKKVQDNSLHSVLLVKIVLKELEKAGRSNCKTYIVPLLHTLMYAVIQSTCIPKELLQRAYELCRHLLTLPHPYCTIALAYATQLKMEQATPGALYQRKVIAEQSLRNDSFPFQEMLFVFADPAVFSDHLAAGVEADVELAGTAQRQKNHMCAVVQHTLQAVLGQSCQAASLQQALREPGCNVELYFHKVVATLTEHTGGTETDPSTYHTTLQQLYSDILAAAKQDPDPCIPCSSCSLPNPVITFKLWRTEMFPYQRVKMCMFVSTGSAIEKLICTNSTEQNCISQEPAEKDLDMAHFATPHQSILSRDSGIEGDLPVSMPADSSLRLQQRPFLSRRNCQKRKPSLSDRLTLMKTALEEKGVNTGLMRILRGVGNTLPKEERPFTARILVMGDDRSTGRLAKAYYSLRQREARHLCLTAKVNMEFYYIPVTQEPSMAPVTEENELVVNRHMTLASYLAKVDPWYECNIISLGHMIPKMAKMLNTSRTVKSHSFLPDIIAYYTRTGVYPVHFTIYSVKRHLSELKRLQWKCVEQFFLSVIESLTVPISSLRTKIMKCFIQVSVSSREDDIGFSLRTSSVSISAIPSNETEDLDCLVVTFDNAKSLLESSIRTCSIKIRTLEKRMFTVCLDKDSRRTFTKVQSIEISPCVDPAYNLEKIEKPKFSLGQEKEKKEKKRIHNKDSTLTLPINTFAGNIC</sequence>
<dbReference type="Proteomes" id="UP000034805">
    <property type="component" value="Unassembled WGS sequence"/>
</dbReference>
<evidence type="ECO:0000313" key="1">
    <source>
        <dbReference type="EMBL" id="KPP75289.1"/>
    </source>
</evidence>
<dbReference type="PANTHER" id="PTHR15593">
    <property type="entry name" value="PHOSPHATIDYLINOSITOL 3-KINASE REGULATORY SUBUNIT"/>
    <property type="match status" value="1"/>
</dbReference>
<dbReference type="STRING" id="113540.ENSSFOP00015007766"/>
<dbReference type="GO" id="GO:0016301">
    <property type="term" value="F:kinase activity"/>
    <property type="evidence" value="ECO:0007669"/>
    <property type="project" value="UniProtKB-KW"/>
</dbReference>
<gene>
    <name evidence="1" type="ORF">Z043_105482</name>
</gene>
<organism evidence="1 2">
    <name type="scientific">Scleropages formosus</name>
    <name type="common">Asian bonytongue</name>
    <name type="synonym">Osteoglossum formosum</name>
    <dbReference type="NCBI Taxonomy" id="113540"/>
    <lineage>
        <taxon>Eukaryota</taxon>
        <taxon>Metazoa</taxon>
        <taxon>Chordata</taxon>
        <taxon>Craniata</taxon>
        <taxon>Vertebrata</taxon>
        <taxon>Euteleostomi</taxon>
        <taxon>Actinopterygii</taxon>
        <taxon>Neopterygii</taxon>
        <taxon>Teleostei</taxon>
        <taxon>Osteoglossocephala</taxon>
        <taxon>Osteoglossomorpha</taxon>
        <taxon>Osteoglossiformes</taxon>
        <taxon>Osteoglossidae</taxon>
        <taxon>Scleropages</taxon>
    </lineage>
</organism>
<evidence type="ECO:0000313" key="2">
    <source>
        <dbReference type="Proteomes" id="UP000034805"/>
    </source>
</evidence>
<accession>A0A0N8K1L7</accession>
<protein>
    <submittedName>
        <fullName evidence="1">Phosphoinositide 3-kinase regulatory subunit 6-like</fullName>
    </submittedName>
</protein>
<dbReference type="GO" id="GO:0007186">
    <property type="term" value="P:G protein-coupled receptor signaling pathway"/>
    <property type="evidence" value="ECO:0007669"/>
    <property type="project" value="TreeGrafter"/>
</dbReference>
<proteinExistence type="predicted"/>
<keyword evidence="1" id="KW-0808">Transferase</keyword>
<dbReference type="InterPro" id="IPR019522">
    <property type="entry name" value="PIK3R5/6"/>
</dbReference>
<keyword evidence="1" id="KW-0418">Kinase</keyword>
<reference evidence="1 2" key="1">
    <citation type="submission" date="2015-08" db="EMBL/GenBank/DDBJ databases">
        <title>The genome of the Asian arowana (Scleropages formosus).</title>
        <authorList>
            <person name="Tan M.H."/>
            <person name="Gan H.M."/>
            <person name="Croft L.J."/>
            <person name="Austin C.M."/>
        </authorList>
    </citation>
    <scope>NUCLEOTIDE SEQUENCE [LARGE SCALE GENOMIC DNA]</scope>
    <source>
        <strain evidence="1">Aro1</strain>
    </source>
</reference>
<name>A0A0N8K1L7_SCLFO</name>
<dbReference type="EMBL" id="JARO02001503">
    <property type="protein sequence ID" value="KPP75289.1"/>
    <property type="molecule type" value="Genomic_DNA"/>
</dbReference>